<sequence length="100" mass="11296">MLSSRRTSTTATHKNDFEEERVLVVPSTSSNLCFLLGVVPSFACSNLHHTTHRITPLHKSPELCVELVNVLELPMTKIPLKAWMLWLIGYLSVGMDFETK</sequence>
<evidence type="ECO:0000313" key="1">
    <source>
        <dbReference type="EMBL" id="KAK7853342.1"/>
    </source>
</evidence>
<reference evidence="1 2" key="1">
    <citation type="journal article" date="2018" name="Sci. Data">
        <title>The draft genome sequence of cork oak.</title>
        <authorList>
            <person name="Ramos A.M."/>
            <person name="Usie A."/>
            <person name="Barbosa P."/>
            <person name="Barros P.M."/>
            <person name="Capote T."/>
            <person name="Chaves I."/>
            <person name="Simoes F."/>
            <person name="Abreu I."/>
            <person name="Carrasquinho I."/>
            <person name="Faro C."/>
            <person name="Guimaraes J.B."/>
            <person name="Mendonca D."/>
            <person name="Nobrega F."/>
            <person name="Rodrigues L."/>
            <person name="Saibo N.J.M."/>
            <person name="Varela M.C."/>
            <person name="Egas C."/>
            <person name="Matos J."/>
            <person name="Miguel C.M."/>
            <person name="Oliveira M.M."/>
            <person name="Ricardo C.P."/>
            <person name="Goncalves S."/>
        </authorList>
    </citation>
    <scope>NUCLEOTIDE SEQUENCE [LARGE SCALE GENOMIC DNA]</scope>
    <source>
        <strain evidence="2">cv. HL8</strain>
    </source>
</reference>
<accession>A0AAW0LQE4</accession>
<comment type="caution">
    <text evidence="1">The sequence shown here is derived from an EMBL/GenBank/DDBJ whole genome shotgun (WGS) entry which is preliminary data.</text>
</comment>
<evidence type="ECO:0000313" key="2">
    <source>
        <dbReference type="Proteomes" id="UP000237347"/>
    </source>
</evidence>
<gene>
    <name evidence="1" type="ORF">CFP56_036103</name>
</gene>
<dbReference type="EMBL" id="PKMF04000066">
    <property type="protein sequence ID" value="KAK7853342.1"/>
    <property type="molecule type" value="Genomic_DNA"/>
</dbReference>
<dbReference type="Proteomes" id="UP000237347">
    <property type="component" value="Unassembled WGS sequence"/>
</dbReference>
<keyword evidence="2" id="KW-1185">Reference proteome</keyword>
<dbReference type="AlphaFoldDB" id="A0AAW0LQE4"/>
<organism evidence="1 2">
    <name type="scientific">Quercus suber</name>
    <name type="common">Cork oak</name>
    <dbReference type="NCBI Taxonomy" id="58331"/>
    <lineage>
        <taxon>Eukaryota</taxon>
        <taxon>Viridiplantae</taxon>
        <taxon>Streptophyta</taxon>
        <taxon>Embryophyta</taxon>
        <taxon>Tracheophyta</taxon>
        <taxon>Spermatophyta</taxon>
        <taxon>Magnoliopsida</taxon>
        <taxon>eudicotyledons</taxon>
        <taxon>Gunneridae</taxon>
        <taxon>Pentapetalae</taxon>
        <taxon>rosids</taxon>
        <taxon>fabids</taxon>
        <taxon>Fagales</taxon>
        <taxon>Fagaceae</taxon>
        <taxon>Quercus</taxon>
    </lineage>
</organism>
<protein>
    <submittedName>
        <fullName evidence="1">Uncharacterized protein</fullName>
    </submittedName>
</protein>
<proteinExistence type="predicted"/>
<name>A0AAW0LQE4_QUESU</name>